<name>A0ACC2EXC9_DIPCM</name>
<keyword evidence="2" id="KW-1185">Reference proteome</keyword>
<sequence>MKTQESKKVVIKSRQTVVPIEPTPRPRTHYLSNLDLLYSDIIINNVYYFPPFSNVNDSGELIQGLKDSLAKVLVHYPVLAGRVRTGEDGRRYIDCSDEGILLVEATADARFDEWKDLINFPMEPYLNLGDSVITDFSTAPLLRIQVTLFGCGGVAIGYGFAHIVIDGWSATEFMKAWSEVHRELPISINPTFATELLKARSPPSVKQPVNDYLFFPKIPSDASSPAEAPSTATAPATKLAITTFYFSADEVNALVQEVENGPWAYDRPTSFEALEALCWKAMTEVRDLPDDVITTYSYPINVRGRWDPALPSGYFGNGPHLSCLGVKAGDIKHNHLSYVAKLIRDDIKASGLEYLRSVIDLLEIEMNQGKAVDFNSAFYAGTDVQGTNFATFPIYEVDFGSGKPLHFSFYLHPLFGNGLAHVLPTPHGGRSRYVPMSMSEEHMKKLLENKLFTNFLAGARHAKLVSFG</sequence>
<dbReference type="EMBL" id="CM055092">
    <property type="protein sequence ID" value="KAJ7571155.1"/>
    <property type="molecule type" value="Genomic_DNA"/>
</dbReference>
<comment type="caution">
    <text evidence="1">The sequence shown here is derived from an EMBL/GenBank/DDBJ whole genome shotgun (WGS) entry which is preliminary data.</text>
</comment>
<accession>A0ACC2EXC9</accession>
<gene>
    <name evidence="1" type="ORF">O6H91_01G152300</name>
</gene>
<evidence type="ECO:0000313" key="2">
    <source>
        <dbReference type="Proteomes" id="UP001162992"/>
    </source>
</evidence>
<organism evidence="1 2">
    <name type="scientific">Diphasiastrum complanatum</name>
    <name type="common">Issler's clubmoss</name>
    <name type="synonym">Lycopodium complanatum</name>
    <dbReference type="NCBI Taxonomy" id="34168"/>
    <lineage>
        <taxon>Eukaryota</taxon>
        <taxon>Viridiplantae</taxon>
        <taxon>Streptophyta</taxon>
        <taxon>Embryophyta</taxon>
        <taxon>Tracheophyta</taxon>
        <taxon>Lycopodiopsida</taxon>
        <taxon>Lycopodiales</taxon>
        <taxon>Lycopodiaceae</taxon>
        <taxon>Lycopodioideae</taxon>
        <taxon>Diphasiastrum</taxon>
    </lineage>
</organism>
<dbReference type="Proteomes" id="UP001162992">
    <property type="component" value="Chromosome 1"/>
</dbReference>
<proteinExistence type="predicted"/>
<protein>
    <submittedName>
        <fullName evidence="1">Uncharacterized protein</fullName>
    </submittedName>
</protein>
<evidence type="ECO:0000313" key="1">
    <source>
        <dbReference type="EMBL" id="KAJ7571155.1"/>
    </source>
</evidence>
<reference evidence="2" key="1">
    <citation type="journal article" date="2024" name="Proc. Natl. Acad. Sci. U.S.A.">
        <title>Extraordinary preservation of gene collinearity over three hundred million years revealed in homosporous lycophytes.</title>
        <authorList>
            <person name="Li C."/>
            <person name="Wickell D."/>
            <person name="Kuo L.Y."/>
            <person name="Chen X."/>
            <person name="Nie B."/>
            <person name="Liao X."/>
            <person name="Peng D."/>
            <person name="Ji J."/>
            <person name="Jenkins J."/>
            <person name="Williams M."/>
            <person name="Shu S."/>
            <person name="Plott C."/>
            <person name="Barry K."/>
            <person name="Rajasekar S."/>
            <person name="Grimwood J."/>
            <person name="Han X."/>
            <person name="Sun S."/>
            <person name="Hou Z."/>
            <person name="He W."/>
            <person name="Dai G."/>
            <person name="Sun C."/>
            <person name="Schmutz J."/>
            <person name="Leebens-Mack J.H."/>
            <person name="Li F.W."/>
            <person name="Wang L."/>
        </authorList>
    </citation>
    <scope>NUCLEOTIDE SEQUENCE [LARGE SCALE GENOMIC DNA]</scope>
    <source>
        <strain evidence="2">cv. PW_Plant_1</strain>
    </source>
</reference>